<dbReference type="AlphaFoldDB" id="A0A1V9ZHF9"/>
<dbReference type="Pfam" id="PF14968">
    <property type="entry name" value="CCDC84"/>
    <property type="match status" value="3"/>
</dbReference>
<keyword evidence="3" id="KW-1185">Reference proteome</keyword>
<feature type="region of interest" description="Disordered" evidence="1">
    <location>
        <begin position="283"/>
        <end position="367"/>
    </location>
</feature>
<dbReference type="EMBL" id="JNBR01000120">
    <property type="protein sequence ID" value="OQR97260.1"/>
    <property type="molecule type" value="Genomic_DNA"/>
</dbReference>
<reference evidence="2 3" key="1">
    <citation type="journal article" date="2014" name="Genome Biol. Evol.">
        <title>The secreted proteins of Achlya hypogyna and Thraustotheca clavata identify the ancestral oomycete secretome and reveal gene acquisitions by horizontal gene transfer.</title>
        <authorList>
            <person name="Misner I."/>
            <person name="Blouin N."/>
            <person name="Leonard G."/>
            <person name="Richards T.A."/>
            <person name="Lane C.E."/>
        </authorList>
    </citation>
    <scope>NUCLEOTIDE SEQUENCE [LARGE SCALE GENOMIC DNA]</scope>
    <source>
        <strain evidence="2 3">ATCC 48635</strain>
    </source>
</reference>
<accession>A0A1V9ZHF9</accession>
<feature type="region of interest" description="Disordered" evidence="1">
    <location>
        <begin position="378"/>
        <end position="397"/>
    </location>
</feature>
<evidence type="ECO:0000256" key="1">
    <source>
        <dbReference type="SAM" id="MobiDB-lite"/>
    </source>
</evidence>
<protein>
    <submittedName>
        <fullName evidence="2">Uncharacterized protein</fullName>
    </submittedName>
</protein>
<gene>
    <name evidence="2" type="ORF">ACHHYP_12337</name>
</gene>
<dbReference type="OrthoDB" id="1892805at2759"/>
<feature type="compositionally biased region" description="Low complexity" evidence="1">
    <location>
        <begin position="383"/>
        <end position="397"/>
    </location>
</feature>
<evidence type="ECO:0000313" key="2">
    <source>
        <dbReference type="EMBL" id="OQR97260.1"/>
    </source>
</evidence>
<comment type="caution">
    <text evidence="2">The sequence shown here is derived from an EMBL/GenBank/DDBJ whole genome shotgun (WGS) entry which is preliminary data.</text>
</comment>
<name>A0A1V9ZHF9_ACHHY</name>
<dbReference type="InterPro" id="IPR028015">
    <property type="entry name" value="CCDC84-like"/>
</dbReference>
<organism evidence="2 3">
    <name type="scientific">Achlya hypogyna</name>
    <name type="common">Oomycete</name>
    <name type="synonym">Protoachlya hypogyna</name>
    <dbReference type="NCBI Taxonomy" id="1202772"/>
    <lineage>
        <taxon>Eukaryota</taxon>
        <taxon>Sar</taxon>
        <taxon>Stramenopiles</taxon>
        <taxon>Oomycota</taxon>
        <taxon>Saprolegniomycetes</taxon>
        <taxon>Saprolegniales</taxon>
        <taxon>Achlyaceae</taxon>
        <taxon>Achlya</taxon>
    </lineage>
</organism>
<feature type="compositionally biased region" description="Polar residues" evidence="1">
    <location>
        <begin position="283"/>
        <end position="298"/>
    </location>
</feature>
<proteinExistence type="predicted"/>
<sequence>MFYCAICKRNDSKKHVFTAGHAHKAEAFIAKQVTKATDLLSRTRDPPFWCVFCDADVEDISHLASKAHINSTRTFCKVHRCAFDRQLVGTPAPLQPVRPADADAVDLAPPAANPRRGDVQAAFLDSVTARLQHKTDGTSLPPRPATMHPNVISKVGVVQNASGFDAETGVRVWGGGVVKVAKKNVVSWPIDHLVEQLLRLHFRPHDAEEIAAPRVTDVAHGHGLSCIPRKWANRSAHNVHSGAVPPWLVASTEEYYARNARTPAASDWLPSFGGVWEAGPRSQTKRTFTASQGSSQHLLPSASPAALRPTKTLAPAASTAAPKRQEPTPQPPKPTATFQEQAPTPLEAIPMPPPMPLEATPRPPPTLLEAKAQALADKKAQLRAKLQAAKSQATAPC</sequence>
<feature type="compositionally biased region" description="Pro residues" evidence="1">
    <location>
        <begin position="350"/>
        <end position="366"/>
    </location>
</feature>
<dbReference type="Proteomes" id="UP000243579">
    <property type="component" value="Unassembled WGS sequence"/>
</dbReference>
<evidence type="ECO:0000313" key="3">
    <source>
        <dbReference type="Proteomes" id="UP000243579"/>
    </source>
</evidence>